<sequence>MYGQHYGTLVDWELKAAYCGDTLGFSWAILVLEAQAYLMEVLCNVVNKILDGVDPLQPPHVKKWRDLRQRNCPANYVGAWTCKTKNNTQEALTNDPLDWTLVQLQGEPNDQRGFNYLMLFAMLEDHLSNNPSERKRLDEVIYQTLSDLSTCHEMLLAVRYHRPQNAPRAMSEVTATEDREGWKFYINEHHQEDMRPVQGIMKSFIKDFYLTKPPTGPPTKDWLAHSRALRATLEKFWDLVEVISANLTPEYRQYQQQVEADILAAIRAADESRTTDDPQTVIDFTYEIEPESASLTITTHREKTKTRGTETSSSDTTAQVLTKNPSKARPLK</sequence>
<evidence type="ECO:0000313" key="3">
    <source>
        <dbReference type="Proteomes" id="UP000605986"/>
    </source>
</evidence>
<name>A0A8H4KB58_9HYPO</name>
<dbReference type="OrthoDB" id="2922289at2759"/>
<dbReference type="AlphaFoldDB" id="A0A8H4KB58"/>
<evidence type="ECO:0000313" key="2">
    <source>
        <dbReference type="EMBL" id="KAF4445779.1"/>
    </source>
</evidence>
<proteinExistence type="predicted"/>
<protein>
    <submittedName>
        <fullName evidence="2">Uncharacterized protein</fullName>
    </submittedName>
</protein>
<feature type="compositionally biased region" description="Basic and acidic residues" evidence="1">
    <location>
        <begin position="299"/>
        <end position="308"/>
    </location>
</feature>
<dbReference type="Proteomes" id="UP000605986">
    <property type="component" value="Unassembled WGS sequence"/>
</dbReference>
<organism evidence="2 3">
    <name type="scientific">Fusarium austroafricanum</name>
    <dbReference type="NCBI Taxonomy" id="2364996"/>
    <lineage>
        <taxon>Eukaryota</taxon>
        <taxon>Fungi</taxon>
        <taxon>Dikarya</taxon>
        <taxon>Ascomycota</taxon>
        <taxon>Pezizomycotina</taxon>
        <taxon>Sordariomycetes</taxon>
        <taxon>Hypocreomycetidae</taxon>
        <taxon>Hypocreales</taxon>
        <taxon>Nectriaceae</taxon>
        <taxon>Fusarium</taxon>
        <taxon>Fusarium concolor species complex</taxon>
    </lineage>
</organism>
<evidence type="ECO:0000256" key="1">
    <source>
        <dbReference type="SAM" id="MobiDB-lite"/>
    </source>
</evidence>
<keyword evidence="3" id="KW-1185">Reference proteome</keyword>
<dbReference type="EMBL" id="JAADJG010000499">
    <property type="protein sequence ID" value="KAF4445779.1"/>
    <property type="molecule type" value="Genomic_DNA"/>
</dbReference>
<reference evidence="2" key="1">
    <citation type="submission" date="2020-01" db="EMBL/GenBank/DDBJ databases">
        <title>Identification and distribution of gene clusters putatively required for synthesis of sphingolipid metabolism inhibitors in phylogenetically diverse species of the filamentous fungus Fusarium.</title>
        <authorList>
            <person name="Kim H.-S."/>
            <person name="Busman M."/>
            <person name="Brown D.W."/>
            <person name="Divon H."/>
            <person name="Uhlig S."/>
            <person name="Proctor R.H."/>
        </authorList>
    </citation>
    <scope>NUCLEOTIDE SEQUENCE</scope>
    <source>
        <strain evidence="2">NRRL 53441</strain>
    </source>
</reference>
<gene>
    <name evidence="2" type="ORF">F53441_10528</name>
</gene>
<comment type="caution">
    <text evidence="2">The sequence shown here is derived from an EMBL/GenBank/DDBJ whole genome shotgun (WGS) entry which is preliminary data.</text>
</comment>
<feature type="compositionally biased region" description="Polar residues" evidence="1">
    <location>
        <begin position="309"/>
        <end position="325"/>
    </location>
</feature>
<feature type="region of interest" description="Disordered" evidence="1">
    <location>
        <begin position="293"/>
        <end position="332"/>
    </location>
</feature>
<accession>A0A8H4KB58</accession>